<accession>X1BXX7</accession>
<feature type="non-terminal residue" evidence="2">
    <location>
        <position position="1"/>
    </location>
</feature>
<dbReference type="EMBL" id="BART01012104">
    <property type="protein sequence ID" value="GAG76991.1"/>
    <property type="molecule type" value="Genomic_DNA"/>
</dbReference>
<dbReference type="AlphaFoldDB" id="X1BXX7"/>
<gene>
    <name evidence="2" type="ORF">S01H4_25439</name>
</gene>
<keyword evidence="1" id="KW-0175">Coiled coil</keyword>
<protein>
    <submittedName>
        <fullName evidence="2">Uncharacterized protein</fullName>
    </submittedName>
</protein>
<feature type="coiled-coil region" evidence="1">
    <location>
        <begin position="96"/>
        <end position="123"/>
    </location>
</feature>
<name>X1BXX7_9ZZZZ</name>
<evidence type="ECO:0000256" key="1">
    <source>
        <dbReference type="SAM" id="Coils"/>
    </source>
</evidence>
<proteinExistence type="predicted"/>
<comment type="caution">
    <text evidence="2">The sequence shown here is derived from an EMBL/GenBank/DDBJ whole genome shotgun (WGS) entry which is preliminary data.</text>
</comment>
<reference evidence="2" key="1">
    <citation type="journal article" date="2014" name="Front. Microbiol.">
        <title>High frequency of phylogenetically diverse reductive dehalogenase-homologous genes in deep subseafloor sedimentary metagenomes.</title>
        <authorList>
            <person name="Kawai M."/>
            <person name="Futagami T."/>
            <person name="Toyoda A."/>
            <person name="Takaki Y."/>
            <person name="Nishi S."/>
            <person name="Hori S."/>
            <person name="Arai W."/>
            <person name="Tsubouchi T."/>
            <person name="Morono Y."/>
            <person name="Uchiyama I."/>
            <person name="Ito T."/>
            <person name="Fujiyama A."/>
            <person name="Inagaki F."/>
            <person name="Takami H."/>
        </authorList>
    </citation>
    <scope>NUCLEOTIDE SEQUENCE</scope>
    <source>
        <strain evidence="2">Expedition CK06-06</strain>
    </source>
</reference>
<sequence>PLFDQKEIKAFIHAARVDNEASIDNIEKHVFTSFVAGMHAKLIEKLLKNDSEETRKQIAALERMESFLERLTFKNCVFYFQAKTILAQDRRLAILEQDKRDLIIRAKKRIEELEKEVEILKRNIK</sequence>
<organism evidence="2">
    <name type="scientific">marine sediment metagenome</name>
    <dbReference type="NCBI Taxonomy" id="412755"/>
    <lineage>
        <taxon>unclassified sequences</taxon>
        <taxon>metagenomes</taxon>
        <taxon>ecological metagenomes</taxon>
    </lineage>
</organism>
<evidence type="ECO:0000313" key="2">
    <source>
        <dbReference type="EMBL" id="GAG76991.1"/>
    </source>
</evidence>